<accession>A0A1J4N855</accession>
<evidence type="ECO:0000313" key="8">
    <source>
        <dbReference type="Proteomes" id="UP000033772"/>
    </source>
</evidence>
<feature type="domain" description="HTH tetR-type" evidence="6">
    <location>
        <begin position="20"/>
        <end position="80"/>
    </location>
</feature>
<dbReference type="Gene3D" id="1.10.357.10">
    <property type="entry name" value="Tetracycline Repressor, domain 2"/>
    <property type="match status" value="1"/>
</dbReference>
<name>A0A1J4N855_9ACTN</name>
<keyword evidence="3" id="KW-0804">Transcription</keyword>
<keyword evidence="1" id="KW-0805">Transcription regulation</keyword>
<comment type="caution">
    <text evidence="7">The sequence shown here is derived from an EMBL/GenBank/DDBJ whole genome shotgun (WGS) entry which is preliminary data.</text>
</comment>
<dbReference type="PANTHER" id="PTHR30055:SF234">
    <property type="entry name" value="HTH-TYPE TRANSCRIPTIONAL REGULATOR BETI"/>
    <property type="match status" value="1"/>
</dbReference>
<feature type="compositionally biased region" description="Basic residues" evidence="5">
    <location>
        <begin position="1"/>
        <end position="12"/>
    </location>
</feature>
<evidence type="ECO:0000256" key="2">
    <source>
        <dbReference type="ARBA" id="ARBA00023125"/>
    </source>
</evidence>
<gene>
    <name evidence="7" type="ORF">UG56_006090</name>
</gene>
<dbReference type="PANTHER" id="PTHR30055">
    <property type="entry name" value="HTH-TYPE TRANSCRIPTIONAL REGULATOR RUTR"/>
    <property type="match status" value="1"/>
</dbReference>
<keyword evidence="8" id="KW-1185">Reference proteome</keyword>
<proteinExistence type="predicted"/>
<protein>
    <recommendedName>
        <fullName evidence="6">HTH tetR-type domain-containing protein</fullName>
    </recommendedName>
</protein>
<dbReference type="Proteomes" id="UP000033772">
    <property type="component" value="Unassembled WGS sequence"/>
</dbReference>
<evidence type="ECO:0000313" key="7">
    <source>
        <dbReference type="EMBL" id="OIJ27714.1"/>
    </source>
</evidence>
<keyword evidence="2 4" id="KW-0238">DNA-binding</keyword>
<dbReference type="InterPro" id="IPR001647">
    <property type="entry name" value="HTH_TetR"/>
</dbReference>
<dbReference type="InterPro" id="IPR050109">
    <property type="entry name" value="HTH-type_TetR-like_transc_reg"/>
</dbReference>
<dbReference type="STRING" id="1844.UG56_006090"/>
<dbReference type="SUPFAM" id="SSF46689">
    <property type="entry name" value="Homeodomain-like"/>
    <property type="match status" value="1"/>
</dbReference>
<dbReference type="Pfam" id="PF00440">
    <property type="entry name" value="TetR_N"/>
    <property type="match status" value="1"/>
</dbReference>
<evidence type="ECO:0000256" key="1">
    <source>
        <dbReference type="ARBA" id="ARBA00023015"/>
    </source>
</evidence>
<dbReference type="PROSITE" id="PS50977">
    <property type="entry name" value="HTH_TETR_2"/>
    <property type="match status" value="1"/>
</dbReference>
<reference evidence="7" key="1">
    <citation type="submission" date="2016-10" db="EMBL/GenBank/DDBJ databases">
        <title>Draft Genome Sequence of Nocardioides luteus Strain BAFB, an Alkane-Degrading Bacterium Isolated from JP-7 Polluted Soil.</title>
        <authorList>
            <person name="Brown L."/>
            <person name="Ruiz O.N."/>
            <person name="Gunasekera T."/>
        </authorList>
    </citation>
    <scope>NUCLEOTIDE SEQUENCE [LARGE SCALE GENOMIC DNA]</scope>
    <source>
        <strain evidence="7">BAFB</strain>
    </source>
</reference>
<dbReference type="GO" id="GO:0003700">
    <property type="term" value="F:DNA-binding transcription factor activity"/>
    <property type="evidence" value="ECO:0007669"/>
    <property type="project" value="TreeGrafter"/>
</dbReference>
<feature type="region of interest" description="Disordered" evidence="5">
    <location>
        <begin position="1"/>
        <end position="23"/>
    </location>
</feature>
<dbReference type="GO" id="GO:0000976">
    <property type="term" value="F:transcription cis-regulatory region binding"/>
    <property type="evidence" value="ECO:0007669"/>
    <property type="project" value="TreeGrafter"/>
</dbReference>
<organism evidence="7 8">
    <name type="scientific">Nocardioides luteus</name>
    <dbReference type="NCBI Taxonomy" id="1844"/>
    <lineage>
        <taxon>Bacteria</taxon>
        <taxon>Bacillati</taxon>
        <taxon>Actinomycetota</taxon>
        <taxon>Actinomycetes</taxon>
        <taxon>Propionibacteriales</taxon>
        <taxon>Nocardioidaceae</taxon>
        <taxon>Nocardioides</taxon>
    </lineage>
</organism>
<dbReference type="InterPro" id="IPR009057">
    <property type="entry name" value="Homeodomain-like_sf"/>
</dbReference>
<evidence type="ECO:0000256" key="5">
    <source>
        <dbReference type="SAM" id="MobiDB-lite"/>
    </source>
</evidence>
<dbReference type="RefSeq" id="WP_045549923.1">
    <property type="nucleotide sequence ID" value="NZ_JZDQ02000007.1"/>
</dbReference>
<dbReference type="PRINTS" id="PR00455">
    <property type="entry name" value="HTHTETR"/>
</dbReference>
<feature type="DNA-binding region" description="H-T-H motif" evidence="4">
    <location>
        <begin position="43"/>
        <end position="62"/>
    </location>
</feature>
<evidence type="ECO:0000256" key="3">
    <source>
        <dbReference type="ARBA" id="ARBA00023163"/>
    </source>
</evidence>
<dbReference type="AlphaFoldDB" id="A0A1J4N855"/>
<evidence type="ECO:0000256" key="4">
    <source>
        <dbReference type="PROSITE-ProRule" id="PRU00335"/>
    </source>
</evidence>
<evidence type="ECO:0000259" key="6">
    <source>
        <dbReference type="PROSITE" id="PS50977"/>
    </source>
</evidence>
<sequence>MTTRRSRPGRPRHVPDSGTTSPRDQILDAASRLFVSQGFAATSTREIADMVGIRQASLYYHFAGKDEILGELLRRSVRPTTDKVEKILNRVPPLDYETALYLLVLVDVRTLADVPHNVGMLYQLPDVAKCEVYDEFRNEHAELAAHYADLASEVASKTVRSTVSRKQLGDLLIQQVEGVINMRTEDPARKIPCREAWAIAAACLRICDVPQEKIDAAAPIAIDLLPQFIDEKVAEPV</sequence>
<dbReference type="EMBL" id="JZDQ02000007">
    <property type="protein sequence ID" value="OIJ27714.1"/>
    <property type="molecule type" value="Genomic_DNA"/>
</dbReference>